<name>A0A1G9V4P1_9BACT</name>
<keyword evidence="2" id="KW-1185">Reference proteome</keyword>
<accession>A0A1G9V4P1</accession>
<dbReference type="OrthoDB" id="292725at2"/>
<sequence length="173" mass="19399">MSKKKFIMFRGHEVSPEWPEVVREAQRDSHIYRNGVLMERVTFGREPGSTAPQGPCWDCHAIEGEYHVPGCRYEVCPNCGQQLVSCPCAPDAPPTGGIQRAKLLIESVGRQTKVYSVLLNGKRIYQSSPTKKDYLALIGKGNRVLLRFQRQDVIGGKQSAPYLHDPTCWLATI</sequence>
<reference evidence="1 2" key="1">
    <citation type="submission" date="2016-10" db="EMBL/GenBank/DDBJ databases">
        <authorList>
            <person name="de Groot N.N."/>
        </authorList>
    </citation>
    <scope>NUCLEOTIDE SEQUENCE [LARGE SCALE GENOMIC DNA]</scope>
    <source>
        <strain evidence="1 2">DSM 25186</strain>
    </source>
</reference>
<organism evidence="1 2">
    <name type="scientific">Catalinimonas alkaloidigena</name>
    <dbReference type="NCBI Taxonomy" id="1075417"/>
    <lineage>
        <taxon>Bacteria</taxon>
        <taxon>Pseudomonadati</taxon>
        <taxon>Bacteroidota</taxon>
        <taxon>Cytophagia</taxon>
        <taxon>Cytophagales</taxon>
        <taxon>Catalimonadaceae</taxon>
        <taxon>Catalinimonas</taxon>
    </lineage>
</organism>
<evidence type="ECO:0000313" key="2">
    <source>
        <dbReference type="Proteomes" id="UP000198510"/>
    </source>
</evidence>
<dbReference type="EMBL" id="FNFO01000019">
    <property type="protein sequence ID" value="SDM67080.1"/>
    <property type="molecule type" value="Genomic_DNA"/>
</dbReference>
<protein>
    <submittedName>
        <fullName evidence="1">Uncharacterized protein</fullName>
    </submittedName>
</protein>
<evidence type="ECO:0000313" key="1">
    <source>
        <dbReference type="EMBL" id="SDM67080.1"/>
    </source>
</evidence>
<gene>
    <name evidence="1" type="ORF">SAMN05421823_11914</name>
</gene>
<dbReference type="Proteomes" id="UP000198510">
    <property type="component" value="Unassembled WGS sequence"/>
</dbReference>
<dbReference type="STRING" id="1075417.SAMN05421823_11914"/>
<dbReference type="RefSeq" id="WP_089688558.1">
    <property type="nucleotide sequence ID" value="NZ_FNFO01000019.1"/>
</dbReference>
<dbReference type="AlphaFoldDB" id="A0A1G9V4P1"/>
<proteinExistence type="predicted"/>